<dbReference type="GO" id="GO:0043565">
    <property type="term" value="F:sequence-specific DNA binding"/>
    <property type="evidence" value="ECO:0007669"/>
    <property type="project" value="InterPro"/>
</dbReference>
<dbReference type="EMBL" id="CP031386">
    <property type="protein sequence ID" value="QPG97260.1"/>
    <property type="molecule type" value="Genomic_DNA"/>
</dbReference>
<feature type="compositionally biased region" description="Basic and acidic residues" evidence="7">
    <location>
        <begin position="176"/>
        <end position="189"/>
    </location>
</feature>
<dbReference type="PROSITE" id="PS00344">
    <property type="entry name" value="GATA_ZN_FINGER_1"/>
    <property type="match status" value="1"/>
</dbReference>
<organism evidence="9 10">
    <name type="scientific">Epichloe festucae (strain Fl1)</name>
    <dbReference type="NCBI Taxonomy" id="877507"/>
    <lineage>
        <taxon>Eukaryota</taxon>
        <taxon>Fungi</taxon>
        <taxon>Dikarya</taxon>
        <taxon>Ascomycota</taxon>
        <taxon>Pezizomycotina</taxon>
        <taxon>Sordariomycetes</taxon>
        <taxon>Hypocreomycetidae</taxon>
        <taxon>Hypocreales</taxon>
        <taxon>Clavicipitaceae</taxon>
        <taxon>Epichloe</taxon>
    </lineage>
</organism>
<dbReference type="SUPFAM" id="SSF57716">
    <property type="entry name" value="Glucocorticoid receptor-like (DNA-binding domain)"/>
    <property type="match status" value="1"/>
</dbReference>
<feature type="domain" description="GATA-type" evidence="8">
    <location>
        <begin position="509"/>
        <end position="560"/>
    </location>
</feature>
<dbReference type="PANTHER" id="PTHR47172:SF24">
    <property type="entry name" value="GATA ZINC FINGER DOMAIN-CONTAINING PROTEIN 14-RELATED"/>
    <property type="match status" value="1"/>
</dbReference>
<feature type="compositionally biased region" description="Polar residues" evidence="7">
    <location>
        <begin position="243"/>
        <end position="256"/>
    </location>
</feature>
<keyword evidence="4" id="KW-0805">Transcription regulation</keyword>
<feature type="compositionally biased region" description="Low complexity" evidence="7">
    <location>
        <begin position="205"/>
        <end position="224"/>
    </location>
</feature>
<evidence type="ECO:0000256" key="3">
    <source>
        <dbReference type="ARBA" id="ARBA00022833"/>
    </source>
</evidence>
<keyword evidence="3" id="KW-0862">Zinc</keyword>
<dbReference type="SMART" id="SM00401">
    <property type="entry name" value="ZnF_GATA"/>
    <property type="match status" value="1"/>
</dbReference>
<dbReference type="PROSITE" id="PS50114">
    <property type="entry name" value="GATA_ZN_FINGER_2"/>
    <property type="match status" value="1"/>
</dbReference>
<dbReference type="InterPro" id="IPR013088">
    <property type="entry name" value="Znf_NHR/GATA"/>
</dbReference>
<evidence type="ECO:0000259" key="8">
    <source>
        <dbReference type="PROSITE" id="PS50114"/>
    </source>
</evidence>
<keyword evidence="5" id="KW-0804">Transcription</keyword>
<keyword evidence="1" id="KW-0479">Metal-binding</keyword>
<feature type="compositionally biased region" description="Basic and acidic residues" evidence="7">
    <location>
        <begin position="90"/>
        <end position="100"/>
    </location>
</feature>
<dbReference type="OrthoDB" id="2162994at2759"/>
<name>A0A7S9KPW2_EPIFF</name>
<dbReference type="Proteomes" id="UP000594364">
    <property type="component" value="Chromosome 2"/>
</dbReference>
<feature type="compositionally biased region" description="Pro residues" evidence="7">
    <location>
        <begin position="317"/>
        <end position="356"/>
    </location>
</feature>
<keyword evidence="10" id="KW-1185">Reference proteome</keyword>
<protein>
    <recommendedName>
        <fullName evidence="8">GATA-type domain-containing protein</fullName>
    </recommendedName>
</protein>
<feature type="region of interest" description="Disordered" evidence="7">
    <location>
        <begin position="137"/>
        <end position="363"/>
    </location>
</feature>
<evidence type="ECO:0000256" key="4">
    <source>
        <dbReference type="ARBA" id="ARBA00023015"/>
    </source>
</evidence>
<feature type="region of interest" description="Disordered" evidence="7">
    <location>
        <begin position="459"/>
        <end position="482"/>
    </location>
</feature>
<dbReference type="Gene3D" id="3.30.50.10">
    <property type="entry name" value="Erythroid Transcription Factor GATA-1, subunit A"/>
    <property type="match status" value="1"/>
</dbReference>
<dbReference type="AlphaFoldDB" id="A0A7S9KPW2"/>
<dbReference type="CDD" id="cd00202">
    <property type="entry name" value="ZnF_GATA"/>
    <property type="match status" value="1"/>
</dbReference>
<evidence type="ECO:0000256" key="6">
    <source>
        <dbReference type="PROSITE-ProRule" id="PRU00094"/>
    </source>
</evidence>
<evidence type="ECO:0000313" key="10">
    <source>
        <dbReference type="Proteomes" id="UP000594364"/>
    </source>
</evidence>
<evidence type="ECO:0000256" key="7">
    <source>
        <dbReference type="SAM" id="MobiDB-lite"/>
    </source>
</evidence>
<gene>
    <name evidence="9" type="ORF">C2857_006046</name>
</gene>
<dbReference type="GO" id="GO:0006355">
    <property type="term" value="P:regulation of DNA-templated transcription"/>
    <property type="evidence" value="ECO:0007669"/>
    <property type="project" value="InterPro"/>
</dbReference>
<accession>A0A7S9KPW2</accession>
<feature type="region of interest" description="Disordered" evidence="7">
    <location>
        <begin position="88"/>
        <end position="122"/>
    </location>
</feature>
<proteinExistence type="predicted"/>
<evidence type="ECO:0000256" key="1">
    <source>
        <dbReference type="ARBA" id="ARBA00022723"/>
    </source>
</evidence>
<dbReference type="Pfam" id="PF00320">
    <property type="entry name" value="GATA"/>
    <property type="match status" value="1"/>
</dbReference>
<evidence type="ECO:0000313" key="9">
    <source>
        <dbReference type="EMBL" id="QPG97260.1"/>
    </source>
</evidence>
<dbReference type="InterPro" id="IPR000679">
    <property type="entry name" value="Znf_GATA"/>
</dbReference>
<keyword evidence="2 6" id="KW-0863">Zinc-finger</keyword>
<dbReference type="GO" id="GO:0008270">
    <property type="term" value="F:zinc ion binding"/>
    <property type="evidence" value="ECO:0007669"/>
    <property type="project" value="UniProtKB-KW"/>
</dbReference>
<dbReference type="PANTHER" id="PTHR47172">
    <property type="entry name" value="OS01G0976800 PROTEIN"/>
    <property type="match status" value="1"/>
</dbReference>
<sequence length="561" mass="62632">MPVHTDKQTSRRADKQTSRLLGRAPSGILVVANATTSWPGSPTSFWSAFASQSVTFFKGTRCVDRLSFLQIFLGPLPRALWNQVSLDPAQEQHQRQDPHHLQAPRAPTPPAAYQSQREHLDRRYREQPAMAAATVLTPSSHFPPQPPLYPNYQHHQFEAPPPPPTASAAASNMISSEHRRSSDDKEQHGRQSLPSISEVISGARPSQYPPSQSSMQPGLSLSLPSPFPPASRQFAEPEKHSPQPLQTASSFPSRQENMPAFAESPRLPFNARHSLPPVIDRRSTPPTKSELPPHHRLAEPPPTSEPHTTNGTYGHAPAPPPPTSHPYPPGHLPPGQVPLPTYPISPRHPGPPPPGHYDPRGAPMRHDEADHANRARFEHGPTRHFETWNYQDSLSRIGSSSRTIFNFAEAYGRIAQEQHGSHPIPERLPTEREVNDMLANVDLIKRSLEQVKDAVQASIQSERAREGTKVEGPYEEDHQDVPMYDDGMKAQYTMTEVKKRRGRAAPPGRCHSCNRIDTPEWRRGPDGARTLCNACGLHYAKLERKRQLEARSLRPKPEDRN</sequence>
<evidence type="ECO:0000256" key="5">
    <source>
        <dbReference type="ARBA" id="ARBA00023163"/>
    </source>
</evidence>
<reference evidence="9 10" key="1">
    <citation type="journal article" date="2018" name="PLoS Genet.">
        <title>Repeat elements organise 3D genome structure and mediate transcription in the filamentous fungus Epichloe festucae.</title>
        <authorList>
            <person name="Winter D.J."/>
            <person name="Ganley A.R.D."/>
            <person name="Young C.A."/>
            <person name="Liachko I."/>
            <person name="Schardl C.L."/>
            <person name="Dupont P.Y."/>
            <person name="Berry D."/>
            <person name="Ram A."/>
            <person name="Scott B."/>
            <person name="Cox M.P."/>
        </authorList>
    </citation>
    <scope>NUCLEOTIDE SEQUENCE [LARGE SCALE GENOMIC DNA]</scope>
    <source>
        <strain evidence="9 10">Fl1</strain>
    </source>
</reference>
<evidence type="ECO:0000256" key="2">
    <source>
        <dbReference type="ARBA" id="ARBA00022771"/>
    </source>
</evidence>